<dbReference type="Proteomes" id="UP000769157">
    <property type="component" value="Unassembled WGS sequence"/>
</dbReference>
<organism evidence="1 2">
    <name type="scientific">Ogataea philodendri</name>
    <dbReference type="NCBI Taxonomy" id="1378263"/>
    <lineage>
        <taxon>Eukaryota</taxon>
        <taxon>Fungi</taxon>
        <taxon>Dikarya</taxon>
        <taxon>Ascomycota</taxon>
        <taxon>Saccharomycotina</taxon>
        <taxon>Pichiomycetes</taxon>
        <taxon>Pichiales</taxon>
        <taxon>Pichiaceae</taxon>
        <taxon>Ogataea</taxon>
    </lineage>
</organism>
<reference evidence="1" key="1">
    <citation type="journal article" date="2021" name="Open Biol.">
        <title>Shared evolutionary footprints suggest mitochondrial oxidative damage underlies multiple complex I losses in fungi.</title>
        <authorList>
            <person name="Schikora-Tamarit M.A."/>
            <person name="Marcet-Houben M."/>
            <person name="Nosek J."/>
            <person name="Gabaldon T."/>
        </authorList>
    </citation>
    <scope>NUCLEOTIDE SEQUENCE</scope>
    <source>
        <strain evidence="1">CBS6075</strain>
    </source>
</reference>
<reference evidence="1" key="2">
    <citation type="submission" date="2021-01" db="EMBL/GenBank/DDBJ databases">
        <authorList>
            <person name="Schikora-Tamarit M.A."/>
        </authorList>
    </citation>
    <scope>NUCLEOTIDE SEQUENCE</scope>
    <source>
        <strain evidence="1">CBS6075</strain>
    </source>
</reference>
<comment type="caution">
    <text evidence="1">The sequence shown here is derived from an EMBL/GenBank/DDBJ whole genome shotgun (WGS) entry which is preliminary data.</text>
</comment>
<dbReference type="GeneID" id="70234079"/>
<name>A0A9P8T6Q4_9ASCO</name>
<evidence type="ECO:0000313" key="1">
    <source>
        <dbReference type="EMBL" id="KAH3668358.1"/>
    </source>
</evidence>
<dbReference type="AlphaFoldDB" id="A0A9P8T6Q4"/>
<dbReference type="EMBL" id="JAEUBE010000158">
    <property type="protein sequence ID" value="KAH3668358.1"/>
    <property type="molecule type" value="Genomic_DNA"/>
</dbReference>
<dbReference type="RefSeq" id="XP_046062772.1">
    <property type="nucleotide sequence ID" value="XM_046202947.1"/>
</dbReference>
<proteinExistence type="predicted"/>
<accession>A0A9P8T6Q4</accession>
<sequence>MALDGCWKTKTLAYSKLYCNGIVFNEGNPAKASLPDLAPSQSPYLNLRPSTEGRWYSTSVQCDSKSLNDAGRGLLIKCLI</sequence>
<evidence type="ECO:0000313" key="2">
    <source>
        <dbReference type="Proteomes" id="UP000769157"/>
    </source>
</evidence>
<keyword evidence="2" id="KW-1185">Reference proteome</keyword>
<gene>
    <name evidence="1" type="ORF">OGAPHI_002112</name>
</gene>
<protein>
    <submittedName>
        <fullName evidence="1">Uncharacterized protein</fullName>
    </submittedName>
</protein>